<evidence type="ECO:0000256" key="1">
    <source>
        <dbReference type="ARBA" id="ARBA00011738"/>
    </source>
</evidence>
<reference evidence="11 12" key="1">
    <citation type="journal article" date="2020" name="Microorganisms">
        <title>Reliable Identification of Environmental Pseudomonas Isolates Using the rpoD Gene.</title>
        <authorList>
            <consortium name="The Broad Institute Genome Sequencing Platform"/>
            <person name="Girard L."/>
            <person name="Lood C."/>
            <person name="Rokni-Zadeh H."/>
            <person name="van Noort V."/>
            <person name="Lavigne R."/>
            <person name="De Mot R."/>
        </authorList>
    </citation>
    <scope>NUCLEOTIDE SEQUENCE [LARGE SCALE GENOMIC DNA]</scope>
    <source>
        <strain evidence="11 12">RW8P3</strain>
    </source>
</reference>
<dbReference type="AlphaFoldDB" id="A0A9E6PL48"/>
<evidence type="ECO:0000259" key="10">
    <source>
        <dbReference type="PROSITE" id="PS51186"/>
    </source>
</evidence>
<evidence type="ECO:0000256" key="7">
    <source>
        <dbReference type="ARBA" id="ARBA00029660"/>
    </source>
</evidence>
<dbReference type="PANTHER" id="PTHR43877">
    <property type="entry name" value="AMINOALKYLPHOSPHONATE N-ACETYLTRANSFERASE-RELATED-RELATED"/>
    <property type="match status" value="1"/>
</dbReference>
<dbReference type="Gene3D" id="3.40.630.30">
    <property type="match status" value="1"/>
</dbReference>
<dbReference type="PROSITE" id="PS51186">
    <property type="entry name" value="GNAT"/>
    <property type="match status" value="1"/>
</dbReference>
<dbReference type="SUPFAM" id="SSF55729">
    <property type="entry name" value="Acyl-CoA N-acyltransferases (Nat)"/>
    <property type="match status" value="1"/>
</dbReference>
<dbReference type="KEGG" id="pvw:HU752_030315"/>
<comment type="function">
    <text evidence="9">Catalyzes the transfer of an acetyl group from acetyl-CoA to the 6'-amino group of aminoglycoside molecules conferring resistance to antibiotics containing the purpurosamine ring.</text>
</comment>
<sequence>MIRIMPGSLAGLSDWLRLRQQLWPDCATDDHQGEIRQILAEPRRYGCWLARAADDAVIGLAEASLRHDYVNGTESSPVVFLEGIYVAPDHRRRGVAQQLIEHVAQWGKTLDCLELASDTSLDNLVSQALHHALGFEETERVVYFRKRL</sequence>
<accession>A0A9E6PL48</accession>
<name>A0A9E6PL48_9PSED</name>
<dbReference type="GO" id="GO:0046677">
    <property type="term" value="P:response to antibiotic"/>
    <property type="evidence" value="ECO:0007669"/>
    <property type="project" value="UniProtKB-KW"/>
</dbReference>
<dbReference type="Proteomes" id="UP000634530">
    <property type="component" value="Chromosome"/>
</dbReference>
<keyword evidence="6 9" id="KW-0012">Acyltransferase</keyword>
<evidence type="ECO:0000256" key="4">
    <source>
        <dbReference type="ARBA" id="ARBA00022679"/>
    </source>
</evidence>
<comment type="catalytic activity">
    <reaction evidence="8 9">
        <text>kanamycin B + acetyl-CoA = N(6')-acetylkanamycin B + CoA + H(+)</text>
        <dbReference type="Rhea" id="RHEA:16449"/>
        <dbReference type="ChEBI" id="CHEBI:15378"/>
        <dbReference type="ChEBI" id="CHEBI:57287"/>
        <dbReference type="ChEBI" id="CHEBI:57288"/>
        <dbReference type="ChEBI" id="CHEBI:58390"/>
        <dbReference type="ChEBI" id="CHEBI:58549"/>
        <dbReference type="EC" id="2.3.1.82"/>
    </reaction>
</comment>
<evidence type="ECO:0000256" key="2">
    <source>
        <dbReference type="ARBA" id="ARBA00012888"/>
    </source>
</evidence>
<keyword evidence="5 9" id="KW-0046">Antibiotic resistance</keyword>
<keyword evidence="12" id="KW-1185">Reference proteome</keyword>
<proteinExistence type="predicted"/>
<dbReference type="InterPro" id="IPR024170">
    <property type="entry name" value="Aminoglycoside_N6-AcTrfrase"/>
</dbReference>
<evidence type="ECO:0000313" key="12">
    <source>
        <dbReference type="Proteomes" id="UP000634530"/>
    </source>
</evidence>
<dbReference type="Pfam" id="PF00583">
    <property type="entry name" value="Acetyltransf_1"/>
    <property type="match status" value="1"/>
</dbReference>
<evidence type="ECO:0000256" key="8">
    <source>
        <dbReference type="ARBA" id="ARBA00048923"/>
    </source>
</evidence>
<dbReference type="EC" id="2.3.1.82" evidence="2 9"/>
<dbReference type="InterPro" id="IPR000182">
    <property type="entry name" value="GNAT_dom"/>
</dbReference>
<keyword evidence="4 9" id="KW-0808">Transferase</keyword>
<evidence type="ECO:0000256" key="3">
    <source>
        <dbReference type="ARBA" id="ARBA00017677"/>
    </source>
</evidence>
<protein>
    <recommendedName>
        <fullName evidence="3 9">Aminoglycoside N(6')-acetyltransferase type 1</fullName>
        <ecNumber evidence="2 9">2.3.1.82</ecNumber>
    </recommendedName>
    <alternativeName>
        <fullName evidence="7 9">Aminoglycoside resistance protein</fullName>
    </alternativeName>
</protein>
<dbReference type="PIRSF" id="PIRSF000452">
    <property type="entry name" value="6-N-acetyltransf"/>
    <property type="match status" value="1"/>
</dbReference>
<evidence type="ECO:0000256" key="5">
    <source>
        <dbReference type="ARBA" id="ARBA00023251"/>
    </source>
</evidence>
<dbReference type="InterPro" id="IPR016181">
    <property type="entry name" value="Acyl_CoA_acyltransferase"/>
</dbReference>
<gene>
    <name evidence="11" type="ORF">HU752_030315</name>
</gene>
<organism evidence="11 12">
    <name type="scientific">Pseudomonas vanderleydeniana</name>
    <dbReference type="NCBI Taxonomy" id="2745495"/>
    <lineage>
        <taxon>Bacteria</taxon>
        <taxon>Pseudomonadati</taxon>
        <taxon>Pseudomonadota</taxon>
        <taxon>Gammaproteobacteria</taxon>
        <taxon>Pseudomonadales</taxon>
        <taxon>Pseudomonadaceae</taxon>
        <taxon>Pseudomonas</taxon>
    </lineage>
</organism>
<evidence type="ECO:0000256" key="9">
    <source>
        <dbReference type="PIRNR" id="PIRNR000452"/>
    </source>
</evidence>
<reference evidence="11 12" key="2">
    <citation type="journal article" date="2021" name="Microorganisms">
        <title>The Ever-Expanding Pseudomonas Genus: Description of 43 New Species and Partition of the Pseudomonas putida Group.</title>
        <authorList>
            <person name="Girard L."/>
            <person name="Lood C."/>
            <person name="Hofte M."/>
            <person name="Vandamme P."/>
            <person name="Rokni-Zadeh H."/>
            <person name="van Noort V."/>
            <person name="Lavigne R."/>
            <person name="De Mot R."/>
        </authorList>
    </citation>
    <scope>NUCLEOTIDE SEQUENCE [LARGE SCALE GENOMIC DNA]</scope>
    <source>
        <strain evidence="11 12">RW8P3</strain>
    </source>
</reference>
<evidence type="ECO:0000313" key="11">
    <source>
        <dbReference type="EMBL" id="QXI28126.1"/>
    </source>
</evidence>
<feature type="domain" description="N-acetyltransferase" evidence="10">
    <location>
        <begin position="2"/>
        <end position="148"/>
    </location>
</feature>
<dbReference type="InterPro" id="IPR050832">
    <property type="entry name" value="Bact_Acetyltransf"/>
</dbReference>
<evidence type="ECO:0000256" key="6">
    <source>
        <dbReference type="ARBA" id="ARBA00023315"/>
    </source>
</evidence>
<dbReference type="GO" id="GO:0047663">
    <property type="term" value="F:aminoglycoside 6'-N-acetyltransferase activity"/>
    <property type="evidence" value="ECO:0007669"/>
    <property type="project" value="UniProtKB-EC"/>
</dbReference>
<comment type="subunit">
    <text evidence="1 9">Homodimer.</text>
</comment>
<dbReference type="EMBL" id="CP077093">
    <property type="protein sequence ID" value="QXI28126.1"/>
    <property type="molecule type" value="Genomic_DNA"/>
</dbReference>
<dbReference type="NCBIfam" id="NF043067">
    <property type="entry name" value="AAC_6p_group_E"/>
    <property type="match status" value="1"/>
</dbReference>
<dbReference type="CDD" id="cd04301">
    <property type="entry name" value="NAT_SF"/>
    <property type="match status" value="1"/>
</dbReference>